<dbReference type="PANTHER" id="PTHR10218">
    <property type="entry name" value="GTP-BINDING PROTEIN ALPHA SUBUNIT"/>
    <property type="match status" value="1"/>
</dbReference>
<accession>A0A433QI92</accession>
<dbReference type="AlphaFoldDB" id="A0A433QI92"/>
<feature type="binding site" evidence="6">
    <location>
        <begin position="303"/>
        <end position="307"/>
    </location>
    <ligand>
        <name>GTP</name>
        <dbReference type="ChEBI" id="CHEBI:37565"/>
    </ligand>
</feature>
<feature type="compositionally biased region" description="Polar residues" evidence="8">
    <location>
        <begin position="1"/>
        <end position="14"/>
    </location>
</feature>
<evidence type="ECO:0000256" key="8">
    <source>
        <dbReference type="SAM" id="MobiDB-lite"/>
    </source>
</evidence>
<feature type="binding site" evidence="6">
    <location>
        <begin position="372"/>
        <end position="375"/>
    </location>
    <ligand>
        <name>GTP</name>
        <dbReference type="ChEBI" id="CHEBI:37565"/>
    </ligand>
</feature>
<dbReference type="EMBL" id="RBNJ01005378">
    <property type="protein sequence ID" value="RUS29271.1"/>
    <property type="molecule type" value="Genomic_DNA"/>
</dbReference>
<comment type="similarity">
    <text evidence="1">Belongs to the G-alpha family. G(q) subfamily.</text>
</comment>
<dbReference type="Pfam" id="PF00503">
    <property type="entry name" value="G-alpha"/>
    <property type="match status" value="1"/>
</dbReference>
<evidence type="ECO:0008006" key="11">
    <source>
        <dbReference type="Google" id="ProtNLM"/>
    </source>
</evidence>
<dbReference type="GO" id="GO:0000750">
    <property type="term" value="P:pheromone-dependent signal transduction involved in conjugation with cellular fusion"/>
    <property type="evidence" value="ECO:0007669"/>
    <property type="project" value="TreeGrafter"/>
</dbReference>
<dbReference type="FunFam" id="3.40.50.300:FF:000051">
    <property type="entry name" value="Guanine nucleotide-binding protein subunit alpha"/>
    <property type="match status" value="1"/>
</dbReference>
<evidence type="ECO:0000256" key="7">
    <source>
        <dbReference type="PIRSR" id="PIRSR601019-2"/>
    </source>
</evidence>
<evidence type="ECO:0000256" key="2">
    <source>
        <dbReference type="ARBA" id="ARBA00022723"/>
    </source>
</evidence>
<keyword evidence="4 6" id="KW-0342">GTP-binding</keyword>
<dbReference type="PANTHER" id="PTHR10218:SF242">
    <property type="entry name" value="GUANINE NUCLEOTIDE-BINDING PROTEIN ALPHA-1 SUBUNIT"/>
    <property type="match status" value="1"/>
</dbReference>
<dbReference type="GO" id="GO:0001664">
    <property type="term" value="F:G protein-coupled receptor binding"/>
    <property type="evidence" value="ECO:0007669"/>
    <property type="project" value="InterPro"/>
</dbReference>
<keyword evidence="7" id="KW-0460">Magnesium</keyword>
<dbReference type="GO" id="GO:0031683">
    <property type="term" value="F:G-protein beta/gamma-subunit complex binding"/>
    <property type="evidence" value="ECO:0007669"/>
    <property type="project" value="InterPro"/>
</dbReference>
<gene>
    <name evidence="9" type="ORF">BC938DRAFT_480855</name>
</gene>
<feature type="binding site" evidence="7">
    <location>
        <position position="74"/>
    </location>
    <ligand>
        <name>Mg(2+)</name>
        <dbReference type="ChEBI" id="CHEBI:18420"/>
    </ligand>
</feature>
<dbReference type="PRINTS" id="PR01241">
    <property type="entry name" value="GPROTEINAFNG"/>
</dbReference>
<evidence type="ECO:0000256" key="5">
    <source>
        <dbReference type="ARBA" id="ARBA00023224"/>
    </source>
</evidence>
<keyword evidence="2 7" id="KW-0479">Metal-binding</keyword>
<dbReference type="SMART" id="SM00275">
    <property type="entry name" value="G_alpha"/>
    <property type="match status" value="1"/>
</dbReference>
<proteinExistence type="inferred from homology"/>
<name>A0A433QI92_9FUNG</name>
<sequence>MGNCVSSNSNNPSDKVNKDIDRRIKSDEKKLKTEVKLLLLASLQQSLLFGNSVSHCNLHPHLPQLTGAGESGKSTILKQMRLIHAAGFSAAERESFRIVVFSNVMQSMQTILEAMEYLRIPLLENINMSGYTVQNSATQLWRRGIIPIDNLDGLRHTTPGQRHHRHNEEIKKSKHPKSLFREIIMSTFHVCPAMPLSNVFCLPQAYIPLFSEYPTITKGKPYPDSYLKPLRSLWSDDGVQEAYKRGNTFALNDNVKYFFDRLDRLFASDYIPTDQDIIRCRVKTTGIVETVFHLGPLTYRMFDVGGQRSERKKWIHCFENVTALLFVVAISGYDQCLVEDKDANQMHEALMLFDSICNSQWFINTSMILFLNKIDIFKLKIAVSPVSKYFPDYKEGPDDDFNQTKAYFRRRFIRLNRSEKKEVYPHFTDATDTNLLRHVMTAVSDIILNENLQLLLL</sequence>
<keyword evidence="3 6" id="KW-0547">Nucleotide-binding</keyword>
<evidence type="ECO:0000256" key="1">
    <source>
        <dbReference type="ARBA" id="ARBA00007976"/>
    </source>
</evidence>
<reference evidence="9 10" key="1">
    <citation type="journal article" date="2018" name="New Phytol.">
        <title>Phylogenomics of Endogonaceae and evolution of mycorrhizas within Mucoromycota.</title>
        <authorList>
            <person name="Chang Y."/>
            <person name="Desiro A."/>
            <person name="Na H."/>
            <person name="Sandor L."/>
            <person name="Lipzen A."/>
            <person name="Clum A."/>
            <person name="Barry K."/>
            <person name="Grigoriev I.V."/>
            <person name="Martin F.M."/>
            <person name="Stajich J.E."/>
            <person name="Smith M.E."/>
            <person name="Bonito G."/>
            <person name="Spatafora J.W."/>
        </authorList>
    </citation>
    <scope>NUCLEOTIDE SEQUENCE [LARGE SCALE GENOMIC DNA]</scope>
    <source>
        <strain evidence="9 10">AD002</strain>
    </source>
</reference>
<feature type="binding site" evidence="6">
    <location>
        <begin position="70"/>
        <end position="75"/>
    </location>
    <ligand>
        <name>GTP</name>
        <dbReference type="ChEBI" id="CHEBI:37565"/>
    </ligand>
</feature>
<dbReference type="PROSITE" id="PS51882">
    <property type="entry name" value="G_ALPHA"/>
    <property type="match status" value="1"/>
</dbReference>
<dbReference type="InterPro" id="IPR002975">
    <property type="entry name" value="Fungi_Gprotein_alpha"/>
</dbReference>
<dbReference type="SUPFAM" id="SSF52540">
    <property type="entry name" value="P-loop containing nucleoside triphosphate hydrolases"/>
    <property type="match status" value="1"/>
</dbReference>
<dbReference type="GO" id="GO:0046872">
    <property type="term" value="F:metal ion binding"/>
    <property type="evidence" value="ECO:0007669"/>
    <property type="project" value="UniProtKB-KW"/>
</dbReference>
<evidence type="ECO:0000256" key="4">
    <source>
        <dbReference type="ARBA" id="ARBA00023134"/>
    </source>
</evidence>
<feature type="region of interest" description="Disordered" evidence="8">
    <location>
        <begin position="1"/>
        <end position="21"/>
    </location>
</feature>
<evidence type="ECO:0000256" key="3">
    <source>
        <dbReference type="ARBA" id="ARBA00022741"/>
    </source>
</evidence>
<organism evidence="9 10">
    <name type="scientific">Jimgerdemannia flammicorona</name>
    <dbReference type="NCBI Taxonomy" id="994334"/>
    <lineage>
        <taxon>Eukaryota</taxon>
        <taxon>Fungi</taxon>
        <taxon>Fungi incertae sedis</taxon>
        <taxon>Mucoromycota</taxon>
        <taxon>Mucoromycotina</taxon>
        <taxon>Endogonomycetes</taxon>
        <taxon>Endogonales</taxon>
        <taxon>Endogonaceae</taxon>
        <taxon>Jimgerdemannia</taxon>
    </lineage>
</organism>
<dbReference type="SUPFAM" id="SSF47895">
    <property type="entry name" value="Transducin (alpha subunit), insertion domain"/>
    <property type="match status" value="1"/>
</dbReference>
<dbReference type="InterPro" id="IPR001019">
    <property type="entry name" value="Gprotein_alpha_su"/>
</dbReference>
<dbReference type="GO" id="GO:0005737">
    <property type="term" value="C:cytoplasm"/>
    <property type="evidence" value="ECO:0007669"/>
    <property type="project" value="TreeGrafter"/>
</dbReference>
<dbReference type="CDD" id="cd00066">
    <property type="entry name" value="G-alpha"/>
    <property type="match status" value="1"/>
</dbReference>
<keyword evidence="10" id="KW-1185">Reference proteome</keyword>
<comment type="caution">
    <text evidence="9">The sequence shown here is derived from an EMBL/GenBank/DDBJ whole genome shotgun (WGS) entry which is preliminary data.</text>
</comment>
<dbReference type="GO" id="GO:0003924">
    <property type="term" value="F:GTPase activity"/>
    <property type="evidence" value="ECO:0007669"/>
    <property type="project" value="InterPro"/>
</dbReference>
<evidence type="ECO:0000313" key="10">
    <source>
        <dbReference type="Proteomes" id="UP000274822"/>
    </source>
</evidence>
<dbReference type="InterPro" id="IPR011025">
    <property type="entry name" value="GproteinA_insert"/>
</dbReference>
<keyword evidence="5" id="KW-0807">Transducer</keyword>
<feature type="binding site" evidence="7">
    <location>
        <position position="284"/>
    </location>
    <ligand>
        <name>Mg(2+)</name>
        <dbReference type="ChEBI" id="CHEBI:18420"/>
    </ligand>
</feature>
<dbReference type="PRINTS" id="PR00318">
    <property type="entry name" value="GPROTEINA"/>
</dbReference>
<feature type="binding site" evidence="6">
    <location>
        <position position="430"/>
    </location>
    <ligand>
        <name>GTP</name>
        <dbReference type="ChEBI" id="CHEBI:37565"/>
    </ligand>
</feature>
<dbReference type="GO" id="GO:0005834">
    <property type="term" value="C:heterotrimeric G-protein complex"/>
    <property type="evidence" value="ECO:0007669"/>
    <property type="project" value="InterPro"/>
</dbReference>
<dbReference type="GO" id="GO:0005525">
    <property type="term" value="F:GTP binding"/>
    <property type="evidence" value="ECO:0007669"/>
    <property type="project" value="UniProtKB-KW"/>
</dbReference>
<dbReference type="GO" id="GO:0007186">
    <property type="term" value="P:G protein-coupled receptor signaling pathway"/>
    <property type="evidence" value="ECO:0007669"/>
    <property type="project" value="InterPro"/>
</dbReference>
<dbReference type="Proteomes" id="UP000274822">
    <property type="component" value="Unassembled WGS sequence"/>
</dbReference>
<dbReference type="Gene3D" id="3.40.50.300">
    <property type="entry name" value="P-loop containing nucleotide triphosphate hydrolases"/>
    <property type="match status" value="2"/>
</dbReference>
<evidence type="ECO:0000256" key="6">
    <source>
        <dbReference type="PIRSR" id="PIRSR601019-1"/>
    </source>
</evidence>
<dbReference type="InterPro" id="IPR027417">
    <property type="entry name" value="P-loop_NTPase"/>
</dbReference>
<evidence type="ECO:0000313" key="9">
    <source>
        <dbReference type="EMBL" id="RUS29271.1"/>
    </source>
</evidence>
<protein>
    <recommendedName>
        <fullName evidence="11">Guanine nucleotide binding protein, alpha subunit</fullName>
    </recommendedName>
</protein>